<accession>A0ABX8CX08</accession>
<keyword evidence="2" id="KW-0648">Protein biosynthesis</keyword>
<dbReference type="InterPro" id="IPR000795">
    <property type="entry name" value="T_Tr_GTP-bd_dom"/>
</dbReference>
<dbReference type="PANTHER" id="PTHR43261:SF1">
    <property type="entry name" value="RIBOSOME-RELEASING FACTOR 2, MITOCHONDRIAL"/>
    <property type="match status" value="1"/>
</dbReference>
<dbReference type="EMBL" id="CP074371">
    <property type="protein sequence ID" value="QVI24177.1"/>
    <property type="molecule type" value="Genomic_DNA"/>
</dbReference>
<name>A0ABX8CX08_9NOCA</name>
<proteinExistence type="predicted"/>
<dbReference type="Proteomes" id="UP000683310">
    <property type="component" value="Chromosome"/>
</dbReference>
<dbReference type="Gene3D" id="3.40.50.300">
    <property type="entry name" value="P-loop containing nucleotide triphosphate hydrolases"/>
    <property type="match status" value="2"/>
</dbReference>
<gene>
    <name evidence="5" type="ORF">KHQ06_16210</name>
</gene>
<evidence type="ECO:0000256" key="2">
    <source>
        <dbReference type="ARBA" id="ARBA00022917"/>
    </source>
</evidence>
<dbReference type="PANTHER" id="PTHR43261">
    <property type="entry name" value="TRANSLATION ELONGATION FACTOR G-RELATED"/>
    <property type="match status" value="1"/>
</dbReference>
<dbReference type="Pfam" id="PF00009">
    <property type="entry name" value="GTP_EFTU"/>
    <property type="match status" value="1"/>
</dbReference>
<evidence type="ECO:0000313" key="6">
    <source>
        <dbReference type="Proteomes" id="UP000683310"/>
    </source>
</evidence>
<dbReference type="RefSeq" id="WP_213560240.1">
    <property type="nucleotide sequence ID" value="NZ_JBHZDI010000067.1"/>
</dbReference>
<dbReference type="InterPro" id="IPR027417">
    <property type="entry name" value="P-loop_NTPase"/>
</dbReference>
<evidence type="ECO:0000259" key="4">
    <source>
        <dbReference type="Pfam" id="PF00009"/>
    </source>
</evidence>
<feature type="domain" description="Tr-type G" evidence="4">
    <location>
        <begin position="66"/>
        <end position="244"/>
    </location>
</feature>
<protein>
    <recommendedName>
        <fullName evidence="4">Tr-type G domain-containing protein</fullName>
    </recommendedName>
</protein>
<organism evidence="5 6">
    <name type="scientific">Nocardia tengchongensis</name>
    <dbReference type="NCBI Taxonomy" id="2055889"/>
    <lineage>
        <taxon>Bacteria</taxon>
        <taxon>Bacillati</taxon>
        <taxon>Actinomycetota</taxon>
        <taxon>Actinomycetes</taxon>
        <taxon>Mycobacteriales</taxon>
        <taxon>Nocardiaceae</taxon>
        <taxon>Nocardia</taxon>
    </lineage>
</organism>
<evidence type="ECO:0000256" key="1">
    <source>
        <dbReference type="ARBA" id="ARBA00022741"/>
    </source>
</evidence>
<keyword evidence="6" id="KW-1185">Reference proteome</keyword>
<dbReference type="SUPFAM" id="SSF52540">
    <property type="entry name" value="P-loop containing nucleoside triphosphate hydrolases"/>
    <property type="match status" value="1"/>
</dbReference>
<reference evidence="5 6" key="1">
    <citation type="submission" date="2021-04" db="EMBL/GenBank/DDBJ databases">
        <title>Nocardia tengchongensis.</title>
        <authorList>
            <person name="Zhuang k."/>
            <person name="Ran Y."/>
            <person name="Li W."/>
        </authorList>
    </citation>
    <scope>NUCLEOTIDE SEQUENCE [LARGE SCALE GENOMIC DNA]</scope>
    <source>
        <strain evidence="5 6">CFH S0057</strain>
    </source>
</reference>
<keyword evidence="3" id="KW-0342">GTP-binding</keyword>
<evidence type="ECO:0000256" key="3">
    <source>
        <dbReference type="ARBA" id="ARBA00023134"/>
    </source>
</evidence>
<keyword evidence="1" id="KW-0547">Nucleotide-binding</keyword>
<evidence type="ECO:0000313" key="5">
    <source>
        <dbReference type="EMBL" id="QVI24177.1"/>
    </source>
</evidence>
<sequence>MATKAIDPQSIRNVTLIGDPADTTRLLHRLHHGSGHPGPQLHWSTDRADHTIRVAELSSHAPIPTLQRAIRVADSVITVVDAAGANSPRLETILQIADDHQVARLCLIEGLDHPAANFPRCLRIIADIRGATPLTLQLPLGTGPTFEGVIDLLPMWALEPLAAEIYGPHWQSAERGFDLLVKTLMPQPSGDPTPSLRDIPLDTLHHRIRALTRIGDIVPILCGAASRSNDIAPLLDAIVRYLPSPMDVCQPEHALDY</sequence>